<feature type="repeat" description="PPR" evidence="2">
    <location>
        <begin position="355"/>
        <end position="390"/>
    </location>
</feature>
<dbReference type="PANTHER" id="PTHR47926:SF460">
    <property type="entry name" value="OS01G0815900 PROTEIN"/>
    <property type="match status" value="1"/>
</dbReference>
<keyword evidence="1" id="KW-0677">Repeat</keyword>
<name>A0A9D5HT14_9LILI</name>
<evidence type="ECO:0000256" key="1">
    <source>
        <dbReference type="ARBA" id="ARBA00022737"/>
    </source>
</evidence>
<keyword evidence="4" id="KW-1185">Reference proteome</keyword>
<dbReference type="EMBL" id="JAGGNH010000001">
    <property type="protein sequence ID" value="KAJ0987679.1"/>
    <property type="molecule type" value="Genomic_DNA"/>
</dbReference>
<organism evidence="3 4">
    <name type="scientific">Dioscorea zingiberensis</name>
    <dbReference type="NCBI Taxonomy" id="325984"/>
    <lineage>
        <taxon>Eukaryota</taxon>
        <taxon>Viridiplantae</taxon>
        <taxon>Streptophyta</taxon>
        <taxon>Embryophyta</taxon>
        <taxon>Tracheophyta</taxon>
        <taxon>Spermatophyta</taxon>
        <taxon>Magnoliopsida</taxon>
        <taxon>Liliopsida</taxon>
        <taxon>Dioscoreales</taxon>
        <taxon>Dioscoreaceae</taxon>
        <taxon>Dioscorea</taxon>
    </lineage>
</organism>
<dbReference type="GO" id="GO:0009451">
    <property type="term" value="P:RNA modification"/>
    <property type="evidence" value="ECO:0007669"/>
    <property type="project" value="InterPro"/>
</dbReference>
<dbReference type="PROSITE" id="PS51375">
    <property type="entry name" value="PPR"/>
    <property type="match status" value="4"/>
</dbReference>
<evidence type="ECO:0008006" key="5">
    <source>
        <dbReference type="Google" id="ProtNLM"/>
    </source>
</evidence>
<dbReference type="FunFam" id="1.25.40.10:FF:000344">
    <property type="entry name" value="Pentatricopeptide repeat-containing protein"/>
    <property type="match status" value="1"/>
</dbReference>
<feature type="repeat" description="PPR" evidence="2">
    <location>
        <begin position="217"/>
        <end position="251"/>
    </location>
</feature>
<reference evidence="3" key="2">
    <citation type="journal article" date="2022" name="Hortic Res">
        <title>The genome of Dioscorea zingiberensis sheds light on the biosynthesis, origin and evolution of the medicinally important diosgenin saponins.</title>
        <authorList>
            <person name="Li Y."/>
            <person name="Tan C."/>
            <person name="Li Z."/>
            <person name="Guo J."/>
            <person name="Li S."/>
            <person name="Chen X."/>
            <person name="Wang C."/>
            <person name="Dai X."/>
            <person name="Yang H."/>
            <person name="Song W."/>
            <person name="Hou L."/>
            <person name="Xu J."/>
            <person name="Tong Z."/>
            <person name="Xu A."/>
            <person name="Yuan X."/>
            <person name="Wang W."/>
            <person name="Yang Q."/>
            <person name="Chen L."/>
            <person name="Sun Z."/>
            <person name="Wang K."/>
            <person name="Pan B."/>
            <person name="Chen J."/>
            <person name="Bao Y."/>
            <person name="Liu F."/>
            <person name="Qi X."/>
            <person name="Gang D.R."/>
            <person name="Wen J."/>
            <person name="Li J."/>
        </authorList>
    </citation>
    <scope>NUCLEOTIDE SEQUENCE</scope>
    <source>
        <strain evidence="3">Dzin_1.0</strain>
    </source>
</reference>
<dbReference type="NCBIfam" id="TIGR00756">
    <property type="entry name" value="PPR"/>
    <property type="match status" value="3"/>
</dbReference>
<dbReference type="InterPro" id="IPR046960">
    <property type="entry name" value="PPR_At4g14850-like_plant"/>
</dbReference>
<dbReference type="Pfam" id="PF20431">
    <property type="entry name" value="E_motif"/>
    <property type="match status" value="1"/>
</dbReference>
<dbReference type="Pfam" id="PF01535">
    <property type="entry name" value="PPR"/>
    <property type="match status" value="6"/>
</dbReference>
<reference evidence="3" key="1">
    <citation type="submission" date="2021-03" db="EMBL/GenBank/DDBJ databases">
        <authorList>
            <person name="Li Z."/>
            <person name="Yang C."/>
        </authorList>
    </citation>
    <scope>NUCLEOTIDE SEQUENCE</scope>
    <source>
        <strain evidence="3">Dzin_1.0</strain>
        <tissue evidence="3">Leaf</tissue>
    </source>
</reference>
<evidence type="ECO:0000313" key="3">
    <source>
        <dbReference type="EMBL" id="KAJ0987679.1"/>
    </source>
</evidence>
<accession>A0A9D5HT14</accession>
<gene>
    <name evidence="3" type="ORF">J5N97_006035</name>
</gene>
<feature type="repeat" description="PPR" evidence="2">
    <location>
        <begin position="320"/>
        <end position="354"/>
    </location>
</feature>
<protein>
    <recommendedName>
        <fullName evidence="5">Pentatricopeptide repeat-containing protein</fullName>
    </recommendedName>
</protein>
<dbReference type="PANTHER" id="PTHR47926">
    <property type="entry name" value="PENTATRICOPEPTIDE REPEAT-CONTAINING PROTEIN"/>
    <property type="match status" value="1"/>
</dbReference>
<evidence type="ECO:0000313" key="4">
    <source>
        <dbReference type="Proteomes" id="UP001085076"/>
    </source>
</evidence>
<dbReference type="GO" id="GO:0003723">
    <property type="term" value="F:RNA binding"/>
    <property type="evidence" value="ECO:0007669"/>
    <property type="project" value="InterPro"/>
</dbReference>
<dbReference type="InterPro" id="IPR002885">
    <property type="entry name" value="PPR_rpt"/>
</dbReference>
<dbReference type="Proteomes" id="UP001085076">
    <property type="component" value="Miscellaneous, Linkage group lg01"/>
</dbReference>
<dbReference type="InterPro" id="IPR046848">
    <property type="entry name" value="E_motif"/>
</dbReference>
<dbReference type="AlphaFoldDB" id="A0A9D5HT14"/>
<dbReference type="Pfam" id="PF13041">
    <property type="entry name" value="PPR_2"/>
    <property type="match status" value="1"/>
</dbReference>
<comment type="caution">
    <text evidence="3">The sequence shown here is derived from an EMBL/GenBank/DDBJ whole genome shotgun (WGS) entry which is preliminary data.</text>
</comment>
<sequence>MKSLLSSKALMRRRRTLSSCQLLPEWLLTPKIHSAPPPILPPNHAHFLLSLLLKHQPKRHPSLQVHSQLITTALHRRPLGEAGVLLWNTLLRHYSLGLYPQEAIHLYRQMQHQHLPITTNSFTFSFILKACANLSSVEEGSQFHALVIKQGFEFHVYVHTSLVDMYVRCGVLVDALKAFDEMPERNAVTWNVIVTGLAWCGEISMAWSLFQQMPERDAISWTGMIDGYARHRRPVAAMTLLVEMLVEGVLPTEVTILAVVPAISTVGGLGFGESIHACCEKNGIGLLDVRVENSLIDMYAKCGSIENSLKVFERMSWRRNLVSWTSVISGFAMHGMASEAAGLFKRMGEHNVRPNRVTFLSVLNACSHGGLVEEGMKFFSSMVYEHSIEPEIKHFGCMIDMLGRAGRLREAEKLIGELPGKVNVIVWRTLLGCCNKHGDVEMGERVMRRILELERGYGGDYVILSNMLTEAGRFSDAERMRRLMDERHAFKIPGLSLVAGKD</sequence>
<dbReference type="FunFam" id="1.25.40.10:FF:001213">
    <property type="entry name" value="Pentatricopeptide repeat-containing protein, mitochondrial"/>
    <property type="match status" value="1"/>
</dbReference>
<dbReference type="OrthoDB" id="185373at2759"/>
<feature type="repeat" description="PPR" evidence="2">
    <location>
        <begin position="186"/>
        <end position="216"/>
    </location>
</feature>
<evidence type="ECO:0000256" key="2">
    <source>
        <dbReference type="PROSITE-ProRule" id="PRU00708"/>
    </source>
</evidence>
<proteinExistence type="predicted"/>
<dbReference type="Gene3D" id="1.25.40.10">
    <property type="entry name" value="Tetratricopeptide repeat domain"/>
    <property type="match status" value="4"/>
</dbReference>
<dbReference type="InterPro" id="IPR011990">
    <property type="entry name" value="TPR-like_helical_dom_sf"/>
</dbReference>